<comment type="caution">
    <text evidence="2">The sequence shown here is derived from an EMBL/GenBank/DDBJ whole genome shotgun (WGS) entry which is preliminary data.</text>
</comment>
<dbReference type="Proteomes" id="UP000222788">
    <property type="component" value="Unassembled WGS sequence"/>
</dbReference>
<feature type="region of interest" description="Disordered" evidence="1">
    <location>
        <begin position="29"/>
        <end position="52"/>
    </location>
</feature>
<reference evidence="2 3" key="2">
    <citation type="journal article" date="2013" name="IMA Fungus">
        <title>IMA Genome-F 1: Ceratocystis fimbriata: Draft nuclear genome sequence for the plant pathogen, Ceratocystis fimbriata.</title>
        <authorList>
            <person name="Wilken P.M."/>
            <person name="Steenkamp E.T."/>
            <person name="Wingfield M.J."/>
            <person name="de Beer Z.W."/>
            <person name="Wingfield B.D."/>
        </authorList>
    </citation>
    <scope>NUCLEOTIDE SEQUENCE [LARGE SCALE GENOMIC DNA]</scope>
    <source>
        <strain evidence="2 3">CBS 114723</strain>
    </source>
</reference>
<protein>
    <submittedName>
        <fullName evidence="2">Uncharacterized protein</fullName>
    </submittedName>
</protein>
<organism evidence="2 3">
    <name type="scientific">Ceratocystis fimbriata CBS 114723</name>
    <dbReference type="NCBI Taxonomy" id="1035309"/>
    <lineage>
        <taxon>Eukaryota</taxon>
        <taxon>Fungi</taxon>
        <taxon>Dikarya</taxon>
        <taxon>Ascomycota</taxon>
        <taxon>Pezizomycotina</taxon>
        <taxon>Sordariomycetes</taxon>
        <taxon>Hypocreomycetidae</taxon>
        <taxon>Microascales</taxon>
        <taxon>Ceratocystidaceae</taxon>
        <taxon>Ceratocystis</taxon>
    </lineage>
</organism>
<evidence type="ECO:0000313" key="3">
    <source>
        <dbReference type="Proteomes" id="UP000222788"/>
    </source>
</evidence>
<proteinExistence type="predicted"/>
<accession>A0A2C5X6E1</accession>
<evidence type="ECO:0000256" key="1">
    <source>
        <dbReference type="SAM" id="MobiDB-lite"/>
    </source>
</evidence>
<evidence type="ECO:0000313" key="2">
    <source>
        <dbReference type="EMBL" id="PHH53440.1"/>
    </source>
</evidence>
<gene>
    <name evidence="2" type="ORF">CFIMG_008199RA00001</name>
</gene>
<dbReference type="EMBL" id="APWK03000044">
    <property type="protein sequence ID" value="PHH53440.1"/>
    <property type="molecule type" value="Genomic_DNA"/>
</dbReference>
<name>A0A2C5X6E1_9PEZI</name>
<keyword evidence="3" id="KW-1185">Reference proteome</keyword>
<dbReference type="AlphaFoldDB" id="A0A2C5X6E1"/>
<feature type="region of interest" description="Disordered" evidence="1">
    <location>
        <begin position="270"/>
        <end position="353"/>
    </location>
</feature>
<reference evidence="2 3" key="1">
    <citation type="journal article" date="2013" name="Fungal Biol.">
        <title>Analysis of microsatellite markers in the genome of the plant pathogen Ceratocystis fimbriata.</title>
        <authorList>
            <person name="Simpson M.C."/>
            <person name="Wilken P.M."/>
            <person name="Coetzee M.P."/>
            <person name="Wingfield M.J."/>
            <person name="Wingfield B.D."/>
        </authorList>
    </citation>
    <scope>NUCLEOTIDE SEQUENCE [LARGE SCALE GENOMIC DNA]</scope>
    <source>
        <strain evidence="2 3">CBS 114723</strain>
    </source>
</reference>
<feature type="compositionally biased region" description="Low complexity" evidence="1">
    <location>
        <begin position="270"/>
        <end position="314"/>
    </location>
</feature>
<sequence>MSNSTSQGLIDPQDPAILELEQLEAALDAGPFGQPSYTPAVPAASTASDPTSAPALTTFTGQAEVMASSMAAVSDSSGIPGIGTAASPSALGLSYPADLALSEPGATISFARVPSTLPLRDCASATPLVPPLSSHSFLGIGGLLSSFSGAPLASAPGNVLRPSLGSASSPAPGPPSSLAPIASFGLAGGPSLALSATDLSPLYDVTVGGLEKVQKAQWRAYLATERLIRAQIAGVPPPPAEAKDGGVSFAVEAIRLLAASYGMDLVPSNSSNAATATSAAPTATSSSIPASAPSPISDSVPSSTAASSSSSCPCTHGCPEGKKPFDHTANGWGDWNKSIIRDARRGNKRKRQQ</sequence>